<reference evidence="11 12" key="1">
    <citation type="journal article" date="2020" name="Phytopathology">
        <title>Genome Sequence Resources of Colletotrichum truncatum, C. plurivorum, C. musicola, and C. sojae: Four Species Pathogenic to Soybean (Glycine max).</title>
        <authorList>
            <person name="Rogerio F."/>
            <person name="Boufleur T.R."/>
            <person name="Ciampi-Guillardi M."/>
            <person name="Sukno S.A."/>
            <person name="Thon M.R."/>
            <person name="Massola Junior N.S."/>
            <person name="Baroncelli R."/>
        </authorList>
    </citation>
    <scope>NUCLEOTIDE SEQUENCE [LARGE SCALE GENOMIC DNA]</scope>
    <source>
        <strain evidence="11 12">LFN0009</strain>
    </source>
</reference>
<evidence type="ECO:0000256" key="2">
    <source>
        <dbReference type="ARBA" id="ARBA00010642"/>
    </source>
</evidence>
<dbReference type="EMBL" id="WIGN01000024">
    <property type="protein sequence ID" value="KAF6816940.1"/>
    <property type="molecule type" value="Genomic_DNA"/>
</dbReference>
<dbReference type="Pfam" id="PF06011">
    <property type="entry name" value="TRP"/>
    <property type="match status" value="1"/>
</dbReference>
<feature type="transmembrane region" description="Helical" evidence="8">
    <location>
        <begin position="520"/>
        <end position="541"/>
    </location>
</feature>
<evidence type="ECO:0000256" key="7">
    <source>
        <dbReference type="SAM" id="MobiDB-lite"/>
    </source>
</evidence>
<comment type="subcellular location">
    <subcellularLocation>
        <location evidence="1">Membrane</location>
        <topology evidence="1">Multi-pass membrane protein</topology>
    </subcellularLocation>
</comment>
<dbReference type="InterPro" id="IPR040241">
    <property type="entry name" value="TRP_Flc/Pkd2-like"/>
</dbReference>
<evidence type="ECO:0000256" key="6">
    <source>
        <dbReference type="ARBA" id="ARBA00023136"/>
    </source>
</evidence>
<dbReference type="Pfam" id="PF14558">
    <property type="entry name" value="TRP_N"/>
    <property type="match status" value="1"/>
</dbReference>
<dbReference type="SMART" id="SM01320">
    <property type="entry name" value="TRP_N"/>
    <property type="match status" value="1"/>
</dbReference>
<evidence type="ECO:0000256" key="3">
    <source>
        <dbReference type="ARBA" id="ARBA00022692"/>
    </source>
</evidence>
<feature type="transmembrane region" description="Helical" evidence="8">
    <location>
        <begin position="374"/>
        <end position="395"/>
    </location>
</feature>
<comment type="similarity">
    <text evidence="2">Belongs to the transient receptor potential (TRP) ion channel family.</text>
</comment>
<accession>A0A8H6JPS8</accession>
<dbReference type="GO" id="GO:0016020">
    <property type="term" value="C:membrane"/>
    <property type="evidence" value="ECO:0007669"/>
    <property type="project" value="UniProtKB-SubCell"/>
</dbReference>
<feature type="transmembrane region" description="Helical" evidence="8">
    <location>
        <begin position="320"/>
        <end position="342"/>
    </location>
</feature>
<evidence type="ECO:0000256" key="1">
    <source>
        <dbReference type="ARBA" id="ARBA00004141"/>
    </source>
</evidence>
<evidence type="ECO:0000256" key="8">
    <source>
        <dbReference type="SAM" id="Phobius"/>
    </source>
</evidence>
<evidence type="ECO:0000256" key="4">
    <source>
        <dbReference type="ARBA" id="ARBA00022729"/>
    </source>
</evidence>
<organism evidence="11 12">
    <name type="scientific">Colletotrichum sojae</name>
    <dbReference type="NCBI Taxonomy" id="2175907"/>
    <lineage>
        <taxon>Eukaryota</taxon>
        <taxon>Fungi</taxon>
        <taxon>Dikarya</taxon>
        <taxon>Ascomycota</taxon>
        <taxon>Pezizomycotina</taxon>
        <taxon>Sordariomycetes</taxon>
        <taxon>Hypocreomycetidae</taxon>
        <taxon>Glomerellales</taxon>
        <taxon>Glomerellaceae</taxon>
        <taxon>Colletotrichum</taxon>
        <taxon>Colletotrichum orchidearum species complex</taxon>
    </lineage>
</organism>
<dbReference type="InterPro" id="IPR010308">
    <property type="entry name" value="TRP_C"/>
</dbReference>
<dbReference type="PANTHER" id="PTHR31145:SF2">
    <property type="entry name" value="FLAVIN CARRIER PROTEIN 2"/>
    <property type="match status" value="1"/>
</dbReference>
<evidence type="ECO:0000259" key="10">
    <source>
        <dbReference type="SMART" id="SM01320"/>
    </source>
</evidence>
<feature type="domain" description="ML-like" evidence="10">
    <location>
        <begin position="23"/>
        <end position="160"/>
    </location>
</feature>
<dbReference type="InterPro" id="IPR032800">
    <property type="entry name" value="TRP_N"/>
</dbReference>
<dbReference type="GO" id="GO:0009272">
    <property type="term" value="P:fungal-type cell wall biogenesis"/>
    <property type="evidence" value="ECO:0007669"/>
    <property type="project" value="TreeGrafter"/>
</dbReference>
<evidence type="ECO:0000313" key="12">
    <source>
        <dbReference type="Proteomes" id="UP000652219"/>
    </source>
</evidence>
<comment type="caution">
    <text evidence="11">The sequence shown here is derived from an EMBL/GenBank/DDBJ whole genome shotgun (WGS) entry which is preliminary data.</text>
</comment>
<keyword evidence="6 8" id="KW-0472">Membrane</keyword>
<dbReference type="AlphaFoldDB" id="A0A8H6JPS8"/>
<name>A0A8H6JPS8_9PEZI</name>
<evidence type="ECO:0000313" key="11">
    <source>
        <dbReference type="EMBL" id="KAF6816940.1"/>
    </source>
</evidence>
<protein>
    <submittedName>
        <fullName evidence="11">Transient receptor potential Ion channel</fullName>
    </submittedName>
</protein>
<feature type="signal peptide" evidence="9">
    <location>
        <begin position="1"/>
        <end position="21"/>
    </location>
</feature>
<dbReference type="Proteomes" id="UP000652219">
    <property type="component" value="Unassembled WGS sequence"/>
</dbReference>
<feature type="region of interest" description="Disordered" evidence="7">
    <location>
        <begin position="660"/>
        <end position="717"/>
    </location>
</feature>
<keyword evidence="4 9" id="KW-0732">Signal</keyword>
<dbReference type="GO" id="GO:0055085">
    <property type="term" value="P:transmembrane transport"/>
    <property type="evidence" value="ECO:0007669"/>
    <property type="project" value="TreeGrafter"/>
</dbReference>
<gene>
    <name evidence="11" type="ORF">CSOJ01_02637</name>
</gene>
<feature type="transmembrane region" description="Helical" evidence="8">
    <location>
        <begin position="463"/>
        <end position="483"/>
    </location>
</feature>
<feature type="chain" id="PRO_5034409226" evidence="9">
    <location>
        <begin position="22"/>
        <end position="717"/>
    </location>
</feature>
<keyword evidence="11" id="KW-0675">Receptor</keyword>
<feature type="transmembrane region" description="Helical" evidence="8">
    <location>
        <begin position="547"/>
        <end position="580"/>
    </location>
</feature>
<dbReference type="PANTHER" id="PTHR31145">
    <property type="entry name" value="INTEGRAL MEMBRANE PROTEIN (AFU_ORTHOLOGUE AFUA_7G01610)"/>
    <property type="match status" value="1"/>
</dbReference>
<keyword evidence="12" id="KW-1185">Reference proteome</keyword>
<feature type="transmembrane region" description="Helical" evidence="8">
    <location>
        <begin position="401"/>
        <end position="422"/>
    </location>
</feature>
<keyword evidence="3 8" id="KW-0812">Transmembrane</keyword>
<evidence type="ECO:0000256" key="9">
    <source>
        <dbReference type="SAM" id="SignalP"/>
    </source>
</evidence>
<keyword evidence="5 8" id="KW-1133">Transmembrane helix</keyword>
<evidence type="ECO:0000256" key="5">
    <source>
        <dbReference type="ARBA" id="ARBA00022989"/>
    </source>
</evidence>
<feature type="transmembrane region" description="Helical" evidence="8">
    <location>
        <begin position="489"/>
        <end position="508"/>
    </location>
</feature>
<sequence>MKFSFFLSFLAAFLLPSAASGEKILQSLSLNSCQEQSEFSASLFNVVVTSDGKVSANVSAVVSVQGKVVFDVALRVYGYEYLRQTLDPCDNNLQGLCPMNPGKINMEFNLDIGDALKQVPAIAYSIPDLDATVRALVNLTDTKETVACVEADFSNGKTVDLLGVKWVTAIIIGLGFISAAVVSGWGHALTAAHLTANTLSLVGYFQAQAYLGMTGVDMPPIVQRWTQNFQWSMGIINVDWMQRLCTWYQRATGGEAMNLLDELSGVSVQVSKRSTELVDAVASGFSNIAKRTNIKNDDGSYVVFGIQRVAFRAKIETTNLFLTGLIIYCAAMFLIAASVAAFKAGCELAAKKNWMRNERFLDFRRQWLTQIKGILFRINLIGLPPITVLCLWEFGQADSPALVVLAVFFLFGTLLTLCWAAFKIVSIARLSQSAHQNPAYMLFSDPNMLNKWGFLYVQYRSSAYFFVIPFMVYILIKSMVIAFGQHKGVGQAIAIIIVEAVALIAYSVYRPFMDKSTNSFNISVASLNFVNAVFLLVFTNVFDLPGIVVGVVGVVLFVVNAVFSLVLLIMIIVSSVLIWWRSFGKPQARTQQMDLFPGGAGDDKTGYKNLLDDEEDKFDNRRESLKYTEKAAESGTAGHELEILKSEPKVAVSPAMPLFPADVQAQSRNASPMPSPRPHPGNDWPAPLSPSVHNPHSEQFRAQHNASPWQRGAGYDH</sequence>
<proteinExistence type="inferred from homology"/>